<evidence type="ECO:0000256" key="1">
    <source>
        <dbReference type="ARBA" id="ARBA00004123"/>
    </source>
</evidence>
<proteinExistence type="predicted"/>
<dbReference type="GO" id="GO:0042800">
    <property type="term" value="F:histone H3K4 methyltransferase activity"/>
    <property type="evidence" value="ECO:0007669"/>
    <property type="project" value="TreeGrafter"/>
</dbReference>
<feature type="compositionally biased region" description="Polar residues" evidence="3">
    <location>
        <begin position="50"/>
        <end position="76"/>
    </location>
</feature>
<dbReference type="OrthoDB" id="8962859at2759"/>
<keyword evidence="5" id="KW-1185">Reference proteome</keyword>
<protein>
    <submittedName>
        <fullName evidence="4">Uncharacterized protein</fullName>
    </submittedName>
</protein>
<dbReference type="PANTHER" id="PTHR46147:SF2">
    <property type="entry name" value="SET-BINDING PROTEIN"/>
    <property type="match status" value="1"/>
</dbReference>
<dbReference type="GO" id="GO:0005654">
    <property type="term" value="C:nucleoplasm"/>
    <property type="evidence" value="ECO:0007669"/>
    <property type="project" value="TreeGrafter"/>
</dbReference>
<comment type="subcellular location">
    <subcellularLocation>
        <location evidence="1">Nucleus</location>
    </subcellularLocation>
</comment>
<sequence>MPHLQPVSALPTRAPRGYHSGNWKLSPPQLMTNSPSHLSEVASLKEVTLSPVSESHSEETIPSDSGIGTDNNSTSDQAEKGPMSRRRYSFDFCSLEPSEAAALDTTSRAKRGHCSKHVTTVTVGTFLSQESLKKQKHRRKRKGFQRRDDLQFLADLEELIGKFQQWKCAQERGEAVHDFHAACSSRCTKGIRNAKDVPSDLLRRVQSSQELQSGIRNVRQSLETFGVFREQNMMPFRNSRGEKVQNTFQCLSPSLEEHSHSLKRFKRAEIEEIQCEVHKMCAFSKILSTKKNLGHVNKILKAKRLQRQAKTGNNIVKKRRGRPRKQPLSPEDEGVGQMPVLERCVDLPGRKSSCPTLAPEPLEFSNQDSIMDAIESVVHMARGQPEPQPVRGGKRWHTTSEDTRPKRPRRCRGDMQEEVAVTARKQSSSGLLAASYLSVHSAL</sequence>
<feature type="region of interest" description="Disordered" evidence="3">
    <location>
        <begin position="384"/>
        <end position="415"/>
    </location>
</feature>
<feature type="compositionally biased region" description="Basic and acidic residues" evidence="3">
    <location>
        <begin position="398"/>
        <end position="415"/>
    </location>
</feature>
<feature type="region of interest" description="Disordered" evidence="3">
    <location>
        <begin position="1"/>
        <end position="83"/>
    </location>
</feature>
<organism evidence="4 5">
    <name type="scientific">Megalops atlanticus</name>
    <name type="common">Tarpon</name>
    <name type="synonym">Clupea gigantea</name>
    <dbReference type="NCBI Taxonomy" id="7932"/>
    <lineage>
        <taxon>Eukaryota</taxon>
        <taxon>Metazoa</taxon>
        <taxon>Chordata</taxon>
        <taxon>Craniata</taxon>
        <taxon>Vertebrata</taxon>
        <taxon>Euteleostomi</taxon>
        <taxon>Actinopterygii</taxon>
        <taxon>Neopterygii</taxon>
        <taxon>Teleostei</taxon>
        <taxon>Elopiformes</taxon>
        <taxon>Megalopidae</taxon>
        <taxon>Megalops</taxon>
    </lineage>
</organism>
<reference evidence="4" key="1">
    <citation type="submission" date="2021-01" db="EMBL/GenBank/DDBJ databases">
        <authorList>
            <person name="Zahm M."/>
            <person name="Roques C."/>
            <person name="Cabau C."/>
            <person name="Klopp C."/>
            <person name="Donnadieu C."/>
            <person name="Jouanno E."/>
            <person name="Lampietro C."/>
            <person name="Louis A."/>
            <person name="Herpin A."/>
            <person name="Echchiki A."/>
            <person name="Berthelot C."/>
            <person name="Parey E."/>
            <person name="Roest-Crollius H."/>
            <person name="Braasch I."/>
            <person name="Postlethwait J."/>
            <person name="Bobe J."/>
            <person name="Montfort J."/>
            <person name="Bouchez O."/>
            <person name="Begum T."/>
            <person name="Mejri S."/>
            <person name="Adams A."/>
            <person name="Chen W.-J."/>
            <person name="Guiguen Y."/>
        </authorList>
    </citation>
    <scope>NUCLEOTIDE SEQUENCE</scope>
    <source>
        <strain evidence="4">YG-15Mar2019-1</strain>
        <tissue evidence="4">Brain</tissue>
    </source>
</reference>
<dbReference type="PANTHER" id="PTHR46147">
    <property type="entry name" value="HISTONE-LYSINE N-METHYLTRANSFERASE ASH1"/>
    <property type="match status" value="1"/>
</dbReference>
<evidence type="ECO:0000256" key="2">
    <source>
        <dbReference type="ARBA" id="ARBA00023242"/>
    </source>
</evidence>
<dbReference type="AlphaFoldDB" id="A0A9D3Q591"/>
<dbReference type="GO" id="GO:0006355">
    <property type="term" value="P:regulation of DNA-templated transcription"/>
    <property type="evidence" value="ECO:0007669"/>
    <property type="project" value="TreeGrafter"/>
</dbReference>
<evidence type="ECO:0000313" key="4">
    <source>
        <dbReference type="EMBL" id="KAG7477061.1"/>
    </source>
</evidence>
<evidence type="ECO:0000256" key="3">
    <source>
        <dbReference type="SAM" id="MobiDB-lite"/>
    </source>
</evidence>
<evidence type="ECO:0000313" key="5">
    <source>
        <dbReference type="Proteomes" id="UP001046870"/>
    </source>
</evidence>
<dbReference type="Proteomes" id="UP001046870">
    <property type="component" value="Chromosome 6"/>
</dbReference>
<accession>A0A9D3Q591</accession>
<dbReference type="EMBL" id="JAFDVH010000006">
    <property type="protein sequence ID" value="KAG7477061.1"/>
    <property type="molecule type" value="Genomic_DNA"/>
</dbReference>
<keyword evidence="2" id="KW-0539">Nucleus</keyword>
<feature type="region of interest" description="Disordered" evidence="3">
    <location>
        <begin position="310"/>
        <end position="335"/>
    </location>
</feature>
<feature type="compositionally biased region" description="Basic residues" evidence="3">
    <location>
        <begin position="316"/>
        <end position="325"/>
    </location>
</feature>
<name>A0A9D3Q591_MEGAT</name>
<comment type="caution">
    <text evidence="4">The sequence shown here is derived from an EMBL/GenBank/DDBJ whole genome shotgun (WGS) entry which is preliminary data.</text>
</comment>
<gene>
    <name evidence="4" type="ORF">MATL_G00089240</name>
</gene>